<sequence length="89" mass="10528">MAFPEYQLRQYMNNGWIRENDQKAKWIFGTGKRASSALSLEDHIYLLRRELERLVQNGNDLTSPEVVKISMELDLKINEYMNLHQKGRS</sequence>
<dbReference type="SUPFAM" id="SSF140500">
    <property type="entry name" value="BAS1536-like"/>
    <property type="match status" value="1"/>
</dbReference>
<gene>
    <name evidence="1" type="ORF">IJ22_31360</name>
</gene>
<dbReference type="EMBL" id="CP013652">
    <property type="protein sequence ID" value="ALS23506.1"/>
    <property type="molecule type" value="Genomic_DNA"/>
</dbReference>
<dbReference type="STRING" id="162209.IJ22_31360"/>
<accession>A0A0U2L1M9</accession>
<dbReference type="Gene3D" id="4.10.280.10">
    <property type="entry name" value="Helix-loop-helix DNA-binding domain"/>
    <property type="match status" value="1"/>
</dbReference>
<dbReference type="GO" id="GO:0046983">
    <property type="term" value="F:protein dimerization activity"/>
    <property type="evidence" value="ECO:0007669"/>
    <property type="project" value="InterPro"/>
</dbReference>
<dbReference type="RefSeq" id="WP_054818679.1">
    <property type="nucleotide sequence ID" value="NZ_BJCS01000017.1"/>
</dbReference>
<proteinExistence type="predicted"/>
<organism evidence="1 2">
    <name type="scientific">Paenibacillus naphthalenovorans</name>
    <dbReference type="NCBI Taxonomy" id="162209"/>
    <lineage>
        <taxon>Bacteria</taxon>
        <taxon>Bacillati</taxon>
        <taxon>Bacillota</taxon>
        <taxon>Bacilli</taxon>
        <taxon>Bacillales</taxon>
        <taxon>Paenibacillaceae</taxon>
        <taxon>Paenibacillus</taxon>
    </lineage>
</organism>
<dbReference type="OrthoDB" id="2666800at2"/>
<dbReference type="KEGG" id="pnp:IJ22_31360"/>
<reference evidence="2" key="1">
    <citation type="submission" date="2015-12" db="EMBL/GenBank/DDBJ databases">
        <title>Complete genome sequences of two moderately thermophilic Paenibacillus species.</title>
        <authorList>
            <person name="Butler R.III."/>
            <person name="Wang J."/>
            <person name="Stark B.C."/>
            <person name="Pombert J.-F."/>
        </authorList>
    </citation>
    <scope>NUCLEOTIDE SEQUENCE [LARGE SCALE GENOMIC DNA]</scope>
    <source>
        <strain evidence="2">32O-Y</strain>
    </source>
</reference>
<name>A0A0U2L1M9_9BACL</name>
<dbReference type="PATRIC" id="fig|162209.4.peg.3355"/>
<dbReference type="GO" id="GO:0043937">
    <property type="term" value="P:regulation of sporulation"/>
    <property type="evidence" value="ECO:0007669"/>
    <property type="project" value="InterPro"/>
</dbReference>
<dbReference type="InterPro" id="IPR018540">
    <property type="entry name" value="Spo0E-like"/>
</dbReference>
<protein>
    <submittedName>
        <fullName evidence="1">Spo0E-like regulatory phosphatase</fullName>
    </submittedName>
</protein>
<dbReference type="InterPro" id="IPR037208">
    <property type="entry name" value="Spo0E-like_sf"/>
</dbReference>
<dbReference type="AlphaFoldDB" id="A0A0U2L1M9"/>
<dbReference type="Pfam" id="PF09388">
    <property type="entry name" value="SpoOE-like"/>
    <property type="match status" value="1"/>
</dbReference>
<evidence type="ECO:0000313" key="2">
    <source>
        <dbReference type="Proteomes" id="UP000061660"/>
    </source>
</evidence>
<dbReference type="InterPro" id="IPR036638">
    <property type="entry name" value="HLH_DNA-bd_sf"/>
</dbReference>
<reference evidence="1 2" key="2">
    <citation type="journal article" date="2016" name="Genome Announc.">
        <title>Complete Genome Sequences of Two Interactive Moderate Thermophiles, Paenibacillus napthalenovorans 32O-Y and Paenibacillus sp. 32O-W.</title>
        <authorList>
            <person name="Butler R.R.III."/>
            <person name="Wang J."/>
            <person name="Stark B.C."/>
            <person name="Pombert J.F."/>
        </authorList>
    </citation>
    <scope>NUCLEOTIDE SEQUENCE [LARGE SCALE GENOMIC DNA]</scope>
    <source>
        <strain evidence="1 2">32O-Y</strain>
    </source>
</reference>
<dbReference type="Proteomes" id="UP000061660">
    <property type="component" value="Chromosome"/>
</dbReference>
<keyword evidence="2" id="KW-1185">Reference proteome</keyword>
<evidence type="ECO:0000313" key="1">
    <source>
        <dbReference type="EMBL" id="ALS23506.1"/>
    </source>
</evidence>